<dbReference type="FunFam" id="3.30.40.10:FF:000214">
    <property type="entry name" value="E3 ubiquitin-protein ligase PDZRN3 isoform X1"/>
    <property type="match status" value="1"/>
</dbReference>
<reference evidence="8" key="1">
    <citation type="journal article" date="2004" name="Nature">
        <title>Genome duplication in the teleost fish Tetraodon nigroviridis reveals the early vertebrate proto-karyotype.</title>
        <authorList>
            <person name="Jaillon O."/>
            <person name="Aury J.-M."/>
            <person name="Brunet F."/>
            <person name="Petit J.-L."/>
            <person name="Stange-Thomann N."/>
            <person name="Mauceli E."/>
            <person name="Bouneau L."/>
            <person name="Fischer C."/>
            <person name="Ozouf-Costaz C."/>
            <person name="Bernot A."/>
            <person name="Nicaud S."/>
            <person name="Jaffe D."/>
            <person name="Fisher S."/>
            <person name="Lutfalla G."/>
            <person name="Dossat C."/>
            <person name="Segurens B."/>
            <person name="Dasilva C."/>
            <person name="Salanoubat M."/>
            <person name="Levy M."/>
            <person name="Boudet N."/>
            <person name="Castellano S."/>
            <person name="Anthouard V."/>
            <person name="Jubin C."/>
            <person name="Castelli V."/>
            <person name="Katinka M."/>
            <person name="Vacherie B."/>
            <person name="Biemont C."/>
            <person name="Skalli Z."/>
            <person name="Cattolico L."/>
            <person name="Poulain J."/>
            <person name="De Berardinis V."/>
            <person name="Cruaud C."/>
            <person name="Duprat S."/>
            <person name="Brottier P."/>
            <person name="Coutanceau J.-P."/>
            <person name="Gouzy J."/>
            <person name="Parra G."/>
            <person name="Lardier G."/>
            <person name="Chapple C."/>
            <person name="McKernan K.J."/>
            <person name="McEwan P."/>
            <person name="Bosak S."/>
            <person name="Kellis M."/>
            <person name="Volff J.-N."/>
            <person name="Guigo R."/>
            <person name="Zody M.C."/>
            <person name="Mesirov J."/>
            <person name="Lindblad-Toh K."/>
            <person name="Birren B."/>
            <person name="Nusbaum C."/>
            <person name="Kahn D."/>
            <person name="Robinson-Rechavi M."/>
            <person name="Laudet V."/>
            <person name="Schachter V."/>
            <person name="Quetier F."/>
            <person name="Saurin W."/>
            <person name="Scarpelli C."/>
            <person name="Wincker P."/>
            <person name="Lander E.S."/>
            <person name="Weissenbach J."/>
            <person name="Roest Crollius H."/>
        </authorList>
    </citation>
    <scope>NUCLEOTIDE SEQUENCE [LARGE SCALE GENOMIC DNA]</scope>
</reference>
<dbReference type="SUPFAM" id="SSF57850">
    <property type="entry name" value="RING/U-box"/>
    <property type="match status" value="1"/>
</dbReference>
<gene>
    <name evidence="8" type="ORF">GSTENG00014122001</name>
</gene>
<dbReference type="OrthoDB" id="6270329at2759"/>
<dbReference type="SMART" id="SM00504">
    <property type="entry name" value="Ubox"/>
    <property type="match status" value="1"/>
</dbReference>
<feature type="region of interest" description="Disordered" evidence="5">
    <location>
        <begin position="413"/>
        <end position="434"/>
    </location>
</feature>
<sequence length="566" mass="61995">MGFELDRFKGTVDPDFKCNLCNKVLEDPLTTPCGHVFCSGCVLPWVVQQSSCPVKCQRISAKELNHVLPLKNLILKLEIKCDNHARGCDAVVKLQHLAEHAEMCEFSPVKCRNKGCSEVLNLEGNGRSQAGDVRLQTALKAHNSALQCKLICLDREFKKQTIKANKREKATVAQLSAVHGELQMTALKYQKKFTEYSERIDSLTKTVAFSCKMQDWKIKTGEAKSVTVVLLREGGSLGFNIVGGRPCSEDIDSISNEGIFVSKIVEKGPADKEGGLQIQDKVLEPRWVRKSTRVCFQADKSSLTGLPPSILFSPLTQFHAEKPPHPEVCTKVVQPRRVSCEVTHGEPLNTSSLPAVAVGSSHEDRDLLKPSQTALSDKKQAFVRRFIEFQPQPGSHLIVALLCFARLSRDGANRPQTVPTVPPSRIPVPSGPAEVRPGRNQLLVLVGRSEDKLALVSSAGKKAGDVESAGVLMEEKEEEKAEKGFGVGLGWVGAGVGSWGPHTGCRVLRKSCMDLFVLACWAPRVAFWPTHPPGVAANWLFVEHSTVSLFPQLSAVTQTVSEEMLK</sequence>
<dbReference type="GO" id="GO:0043122">
    <property type="term" value="P:regulation of canonical NF-kappaB signal transduction"/>
    <property type="evidence" value="ECO:0007669"/>
    <property type="project" value="TreeGrafter"/>
</dbReference>
<proteinExistence type="predicted"/>
<dbReference type="PROSITE" id="PS50089">
    <property type="entry name" value="ZF_RING_2"/>
    <property type="match status" value="1"/>
</dbReference>
<dbReference type="SUPFAM" id="SSF50156">
    <property type="entry name" value="PDZ domain-like"/>
    <property type="match status" value="1"/>
</dbReference>
<dbReference type="Gene3D" id="3.30.40.10">
    <property type="entry name" value="Zinc/RING finger domain, C3HC4 (zinc finger)"/>
    <property type="match status" value="2"/>
</dbReference>
<dbReference type="InterPro" id="IPR003613">
    <property type="entry name" value="Ubox_domain"/>
</dbReference>
<keyword evidence="3" id="KW-0862">Zinc</keyword>
<dbReference type="GO" id="GO:0016567">
    <property type="term" value="P:protein ubiquitination"/>
    <property type="evidence" value="ECO:0007669"/>
    <property type="project" value="InterPro"/>
</dbReference>
<keyword evidence="1" id="KW-0479">Metal-binding</keyword>
<comment type="caution">
    <text evidence="8">The sequence shown here is derived from an EMBL/GenBank/DDBJ whole genome shotgun (WGS) entry which is preliminary data.</text>
</comment>
<evidence type="ECO:0000256" key="1">
    <source>
        <dbReference type="ARBA" id="ARBA00022723"/>
    </source>
</evidence>
<dbReference type="GO" id="GO:0008270">
    <property type="term" value="F:zinc ion binding"/>
    <property type="evidence" value="ECO:0007669"/>
    <property type="project" value="UniProtKB-KW"/>
</dbReference>
<feature type="compositionally biased region" description="Pro residues" evidence="5">
    <location>
        <begin position="420"/>
        <end position="430"/>
    </location>
</feature>
<dbReference type="InterPro" id="IPR001841">
    <property type="entry name" value="Znf_RING"/>
</dbReference>
<dbReference type="EMBL" id="CAAE01014528">
    <property type="protein sequence ID" value="CAF96913.1"/>
    <property type="molecule type" value="Genomic_DNA"/>
</dbReference>
<organism evidence="8">
    <name type="scientific">Tetraodon nigroviridis</name>
    <name type="common">Spotted green pufferfish</name>
    <name type="synonym">Chelonodon nigroviridis</name>
    <dbReference type="NCBI Taxonomy" id="99883"/>
    <lineage>
        <taxon>Eukaryota</taxon>
        <taxon>Metazoa</taxon>
        <taxon>Chordata</taxon>
        <taxon>Craniata</taxon>
        <taxon>Vertebrata</taxon>
        <taxon>Euteleostomi</taxon>
        <taxon>Actinopterygii</taxon>
        <taxon>Neopterygii</taxon>
        <taxon>Teleostei</taxon>
        <taxon>Neoteleostei</taxon>
        <taxon>Acanthomorphata</taxon>
        <taxon>Eupercaria</taxon>
        <taxon>Tetraodontiformes</taxon>
        <taxon>Tetradontoidea</taxon>
        <taxon>Tetraodontidae</taxon>
        <taxon>Tetraodon</taxon>
    </lineage>
</organism>
<evidence type="ECO:0000256" key="2">
    <source>
        <dbReference type="ARBA" id="ARBA00022771"/>
    </source>
</evidence>
<accession>Q4SR19</accession>
<feature type="domain" description="RING-type" evidence="6">
    <location>
        <begin position="18"/>
        <end position="54"/>
    </location>
</feature>
<dbReference type="InterPro" id="IPR001478">
    <property type="entry name" value="PDZ"/>
</dbReference>
<dbReference type="InterPro" id="IPR036034">
    <property type="entry name" value="PDZ_sf"/>
</dbReference>
<evidence type="ECO:0000256" key="5">
    <source>
        <dbReference type="SAM" id="MobiDB-lite"/>
    </source>
</evidence>
<dbReference type="SMART" id="SM00184">
    <property type="entry name" value="RING"/>
    <property type="match status" value="1"/>
</dbReference>
<name>Q4SR19_TETNG</name>
<dbReference type="KEGG" id="tng:GSTEN00014122G001"/>
<dbReference type="PANTHER" id="PTHR10131:SF157">
    <property type="entry name" value="RECEPTOR-ASSOCIATED FACTOR, PUTATIVE-RELATED"/>
    <property type="match status" value="1"/>
</dbReference>
<dbReference type="Gene3D" id="2.30.42.10">
    <property type="match status" value="1"/>
</dbReference>
<evidence type="ECO:0000259" key="7">
    <source>
        <dbReference type="PROSITE" id="PS50106"/>
    </source>
</evidence>
<dbReference type="GO" id="GO:0004842">
    <property type="term" value="F:ubiquitin-protein transferase activity"/>
    <property type="evidence" value="ECO:0007669"/>
    <property type="project" value="InterPro"/>
</dbReference>
<feature type="domain" description="PDZ" evidence="7">
    <location>
        <begin position="225"/>
        <end position="284"/>
    </location>
</feature>
<reference evidence="8" key="2">
    <citation type="submission" date="2004-02" db="EMBL/GenBank/DDBJ databases">
        <authorList>
            <consortium name="Genoscope"/>
            <consortium name="Whitehead Institute Centre for Genome Research"/>
        </authorList>
    </citation>
    <scope>NUCLEOTIDE SEQUENCE</scope>
</reference>
<dbReference type="PROSITE" id="PS50106">
    <property type="entry name" value="PDZ"/>
    <property type="match status" value="1"/>
</dbReference>
<dbReference type="AlphaFoldDB" id="Q4SR19"/>
<dbReference type="InterPro" id="IPR017907">
    <property type="entry name" value="Znf_RING_CS"/>
</dbReference>
<protein>
    <submittedName>
        <fullName evidence="8">(spotted green pufferfish) hypothetical protein</fullName>
    </submittedName>
</protein>
<dbReference type="InterPro" id="IPR013083">
    <property type="entry name" value="Znf_RING/FYVE/PHD"/>
</dbReference>
<keyword evidence="2 4" id="KW-0863">Zinc-finger</keyword>
<evidence type="ECO:0000259" key="6">
    <source>
        <dbReference type="PROSITE" id="PS50089"/>
    </source>
</evidence>
<evidence type="ECO:0000256" key="4">
    <source>
        <dbReference type="PROSITE-ProRule" id="PRU00175"/>
    </source>
</evidence>
<dbReference type="PROSITE" id="PS00518">
    <property type="entry name" value="ZF_RING_1"/>
    <property type="match status" value="1"/>
</dbReference>
<dbReference type="Pfam" id="PF13923">
    <property type="entry name" value="zf-C3HC4_2"/>
    <property type="match status" value="1"/>
</dbReference>
<dbReference type="SUPFAM" id="SSF49599">
    <property type="entry name" value="TRAF domain-like"/>
    <property type="match status" value="1"/>
</dbReference>
<evidence type="ECO:0000256" key="3">
    <source>
        <dbReference type="ARBA" id="ARBA00022833"/>
    </source>
</evidence>
<dbReference type="PANTHER" id="PTHR10131">
    <property type="entry name" value="TNF RECEPTOR ASSOCIATED FACTOR"/>
    <property type="match status" value="1"/>
</dbReference>
<dbReference type="Pfam" id="PF00595">
    <property type="entry name" value="PDZ"/>
    <property type="match status" value="1"/>
</dbReference>
<evidence type="ECO:0000313" key="8">
    <source>
        <dbReference type="EMBL" id="CAF96913.1"/>
    </source>
</evidence>